<name>A0A099NTQ4_PICKU</name>
<proteinExistence type="predicted"/>
<evidence type="ECO:0000313" key="4">
    <source>
        <dbReference type="EMBL" id="KGK35282.1"/>
    </source>
</evidence>
<feature type="region of interest" description="Disordered" evidence="1">
    <location>
        <begin position="1"/>
        <end position="108"/>
    </location>
</feature>
<dbReference type="Proteomes" id="UP000249293">
    <property type="component" value="Chromosome 3"/>
</dbReference>
<accession>A0A099NTQ4</accession>
<dbReference type="OrthoDB" id="4087970at2759"/>
<feature type="compositionally biased region" description="Basic residues" evidence="1">
    <location>
        <begin position="1"/>
        <end position="17"/>
    </location>
</feature>
<reference evidence="3 6" key="3">
    <citation type="submission" date="2018-06" db="EMBL/GenBank/DDBJ databases">
        <title>Population genomics shows no distinction between pathogenic Candida krusei and environmental Pichia kudriavzevii: One species, four names.</title>
        <authorList>
            <person name="Douglass A.P."/>
            <person name="Offei B."/>
            <person name="Braun-Galleani S."/>
            <person name="Coughlan A.Y."/>
            <person name="Martos A."/>
            <person name="Ortiz-Merino R.A."/>
            <person name="Byrne K.P."/>
            <person name="Wolfe K.H."/>
        </authorList>
    </citation>
    <scope>NUCLEOTIDE SEQUENCE [LARGE SCALE GENOMIC DNA]</scope>
    <source>
        <strain evidence="3 6">CBS573</strain>
    </source>
</reference>
<feature type="compositionally biased region" description="Basic residues" evidence="1">
    <location>
        <begin position="84"/>
        <end position="108"/>
    </location>
</feature>
<reference evidence="4" key="2">
    <citation type="submission" date="2014-08" db="EMBL/GenBank/DDBJ databases">
        <title>Exploiting Issatchenkia orientalis SD108 for Succinic Acid Production.</title>
        <authorList>
            <person name="Xiao H."/>
            <person name="Shao Z."/>
            <person name="Jiang Y."/>
            <person name="Dole S."/>
            <person name="Zhao H."/>
        </authorList>
    </citation>
    <scope>NUCLEOTIDE SEQUENCE [LARGE SCALE GENOMIC DNA]</scope>
    <source>
        <strain evidence="4">SD108</strain>
    </source>
</reference>
<dbReference type="InterPro" id="IPR019434">
    <property type="entry name" value="DUF2423"/>
</dbReference>
<evidence type="ECO:0000313" key="5">
    <source>
        <dbReference type="Proteomes" id="UP000029867"/>
    </source>
</evidence>
<dbReference type="VEuPathDB" id="FungiDB:C5L36_0C11460"/>
<dbReference type="PANTHER" id="PTHR28219">
    <property type="entry name" value="UPF0642 PROTEIN YBL028C"/>
    <property type="match status" value="1"/>
</dbReference>
<evidence type="ECO:0000256" key="1">
    <source>
        <dbReference type="SAM" id="MobiDB-lite"/>
    </source>
</evidence>
<organism evidence="4 5">
    <name type="scientific">Pichia kudriavzevii</name>
    <name type="common">Yeast</name>
    <name type="synonym">Issatchenkia orientalis</name>
    <dbReference type="NCBI Taxonomy" id="4909"/>
    <lineage>
        <taxon>Eukaryota</taxon>
        <taxon>Fungi</taxon>
        <taxon>Dikarya</taxon>
        <taxon>Ascomycota</taxon>
        <taxon>Saccharomycotina</taxon>
        <taxon>Pichiomycetes</taxon>
        <taxon>Pichiales</taxon>
        <taxon>Pichiaceae</taxon>
        <taxon>Pichia</taxon>
    </lineage>
</organism>
<dbReference type="AlphaFoldDB" id="A0A099NTQ4"/>
<dbReference type="HOGENOM" id="CLU_125052_1_0_1"/>
<dbReference type="GeneID" id="40385036"/>
<dbReference type="EMBL" id="JQFK01000792">
    <property type="protein sequence ID" value="KGK35282.1"/>
    <property type="molecule type" value="Genomic_DNA"/>
</dbReference>
<sequence>MAHSLRSKSKLKAKKVKTSNPNSDYFKTQESRSQRLAEKLKENLEKQAAAKVTATDSKDPDEMDTDTPKTLQTPAEELVNVKTHGWRKSRAANYKKKKASKKNKSLKF</sequence>
<dbReference type="PANTHER" id="PTHR28219:SF1">
    <property type="entry name" value="UPF0642 PROTEIN YBL028C"/>
    <property type="match status" value="1"/>
</dbReference>
<dbReference type="RefSeq" id="XP_029322718.1">
    <property type="nucleotide sequence ID" value="XM_029466858.1"/>
</dbReference>
<protein>
    <recommendedName>
        <fullName evidence="2">DUF2423 domain-containing protein</fullName>
    </recommendedName>
</protein>
<dbReference type="KEGG" id="pkz:C5L36_0C11460"/>
<dbReference type="GO" id="GO:0030687">
    <property type="term" value="C:preribosome, large subunit precursor"/>
    <property type="evidence" value="ECO:0007669"/>
    <property type="project" value="TreeGrafter"/>
</dbReference>
<dbReference type="Pfam" id="PF10338">
    <property type="entry name" value="YBL028C_N"/>
    <property type="match status" value="1"/>
</dbReference>
<dbReference type="Proteomes" id="UP000029867">
    <property type="component" value="Unassembled WGS sequence"/>
</dbReference>
<gene>
    <name evidence="3" type="ORF">C5L36_0C11460</name>
    <name evidence="4" type="ORF">JL09_g5568</name>
</gene>
<dbReference type="STRING" id="4909.A0A099NTQ4"/>
<evidence type="ECO:0000313" key="6">
    <source>
        <dbReference type="Proteomes" id="UP000249293"/>
    </source>
</evidence>
<keyword evidence="6" id="KW-1185">Reference proteome</keyword>
<evidence type="ECO:0000259" key="2">
    <source>
        <dbReference type="Pfam" id="PF10338"/>
    </source>
</evidence>
<reference evidence="5" key="1">
    <citation type="journal article" date="2014" name="Microb. Cell Fact.">
        <title>Exploiting Issatchenkia orientalis SD108 for succinic acid production.</title>
        <authorList>
            <person name="Xiao H."/>
            <person name="Shao Z."/>
            <person name="Jiang Y."/>
            <person name="Dole S."/>
            <person name="Zhao H."/>
        </authorList>
    </citation>
    <scope>NUCLEOTIDE SEQUENCE [LARGE SCALE GENOMIC DNA]</scope>
    <source>
        <strain evidence="5">SD108</strain>
    </source>
</reference>
<evidence type="ECO:0000313" key="3">
    <source>
        <dbReference type="EMBL" id="AWU77241.1"/>
    </source>
</evidence>
<feature type="domain" description="DUF2423" evidence="2">
    <location>
        <begin position="1"/>
        <end position="47"/>
    </location>
</feature>
<dbReference type="EMBL" id="CP028775">
    <property type="protein sequence ID" value="AWU77241.1"/>
    <property type="molecule type" value="Genomic_DNA"/>
</dbReference>
<feature type="compositionally biased region" description="Basic and acidic residues" evidence="1">
    <location>
        <begin position="27"/>
        <end position="45"/>
    </location>
</feature>